<dbReference type="CDD" id="cd11386">
    <property type="entry name" value="MCP_signal"/>
    <property type="match status" value="1"/>
</dbReference>
<dbReference type="InterPro" id="IPR051310">
    <property type="entry name" value="MCP_chemotaxis"/>
</dbReference>
<dbReference type="InterPro" id="IPR003660">
    <property type="entry name" value="HAMP_dom"/>
</dbReference>
<evidence type="ECO:0000256" key="2">
    <source>
        <dbReference type="ARBA" id="ARBA00029447"/>
    </source>
</evidence>
<dbReference type="Pfam" id="PF00015">
    <property type="entry name" value="MCPsignal"/>
    <property type="match status" value="1"/>
</dbReference>
<accession>A0ABV3WPK3</accession>
<keyword evidence="5" id="KW-0472">Membrane</keyword>
<feature type="domain" description="HAMP" evidence="7">
    <location>
        <begin position="218"/>
        <end position="271"/>
    </location>
</feature>
<sequence>MISLFRSSIVYQSVAVTVALIFLTTAAIVGVMHHNLRASVLQDASSDARDAARTMAVLAGVSLYGLNVEIDGEQISDLTATSIPPIANHDLVDRTANAIAGVATVFQTQENEYRRVSTNVLKQDGSRAVGTTLAPDHPAQAFLAKGEAYYGEAVLFGKAYMTGYVPVKNEAGANVGILFIGIPMEVYFAKIDSMLLLLTGVGAVCLLVFGAVAFFAMRALIRPMATLTDSVHRLASGDMTAEAPYQDRQNEFGAIGRALAVFRDNALQKERVEGESARQRSASEAERTRNDEEKRQTEAEIAEAVDALATSLAALAQGDLSQRIDTPFTGRLEQVRNDYNASVATLRETLGEIRQNARAINSGSEEIRNAADDMSRRTERQAASVEETAAALEEITATVRDSSRRAEEVGALVSRATKDARISGETVQKAVHAMTQIDASSREISSIIGVIDEIAFQTNLLALNAGVEAARAGEAGKGFAVVASEVRALAQRSAEAAKEIKALIMTSAQQVQSGVQLVGDTGTSLDSIVREVAEINDHIAAIVTAAREQATSLAEVNSAVNTIDQATQQNAAMAEQSTAASHSLAREAQSLEALVARFSLDAHEAGGAELVMLRNPLHAAGNAMRQADNEDAATAVGHR</sequence>
<feature type="transmembrane region" description="Helical" evidence="5">
    <location>
        <begin position="195"/>
        <end position="217"/>
    </location>
</feature>
<dbReference type="SMART" id="SM00283">
    <property type="entry name" value="MA"/>
    <property type="match status" value="1"/>
</dbReference>
<feature type="transmembrane region" description="Helical" evidence="5">
    <location>
        <begin position="12"/>
        <end position="32"/>
    </location>
</feature>
<evidence type="ECO:0000313" key="9">
    <source>
        <dbReference type="Proteomes" id="UP001559025"/>
    </source>
</evidence>
<dbReference type="PANTHER" id="PTHR43531">
    <property type="entry name" value="PROTEIN ICFG"/>
    <property type="match status" value="1"/>
</dbReference>
<dbReference type="PANTHER" id="PTHR43531:SF11">
    <property type="entry name" value="METHYL-ACCEPTING CHEMOTAXIS PROTEIN 3"/>
    <property type="match status" value="1"/>
</dbReference>
<keyword evidence="5" id="KW-1133">Transmembrane helix</keyword>
<dbReference type="Pfam" id="PF17201">
    <property type="entry name" value="Cache_3-Cache_2"/>
    <property type="match status" value="1"/>
</dbReference>
<evidence type="ECO:0000256" key="5">
    <source>
        <dbReference type="SAM" id="Phobius"/>
    </source>
</evidence>
<evidence type="ECO:0000256" key="1">
    <source>
        <dbReference type="ARBA" id="ARBA00022500"/>
    </source>
</evidence>
<keyword evidence="3" id="KW-0807">Transducer</keyword>
<keyword evidence="5" id="KW-0812">Transmembrane</keyword>
<dbReference type="InterPro" id="IPR033462">
    <property type="entry name" value="Cache_3-Cache_2"/>
</dbReference>
<name>A0ABV3WPK3_9HYPH</name>
<dbReference type="PROSITE" id="PS50111">
    <property type="entry name" value="CHEMOTAXIS_TRANSDUC_2"/>
    <property type="match status" value="1"/>
</dbReference>
<evidence type="ECO:0000259" key="7">
    <source>
        <dbReference type="PROSITE" id="PS50885"/>
    </source>
</evidence>
<keyword evidence="1" id="KW-0145">Chemotaxis</keyword>
<reference evidence="8 9" key="1">
    <citation type="submission" date="2024-01" db="EMBL/GenBank/DDBJ databases">
        <title>New evidence supports the origin of RcGTA from prophage.</title>
        <authorList>
            <person name="Xu Y."/>
            <person name="Liu B."/>
            <person name="Chen F."/>
        </authorList>
    </citation>
    <scope>NUCLEOTIDE SEQUENCE [LARGE SCALE GENOMIC DNA]</scope>
    <source>
        <strain evidence="8 9">CBW1107-2</strain>
    </source>
</reference>
<dbReference type="SMART" id="SM00304">
    <property type="entry name" value="HAMP"/>
    <property type="match status" value="2"/>
</dbReference>
<feature type="region of interest" description="Disordered" evidence="4">
    <location>
        <begin position="272"/>
        <end position="296"/>
    </location>
</feature>
<evidence type="ECO:0000259" key="6">
    <source>
        <dbReference type="PROSITE" id="PS50111"/>
    </source>
</evidence>
<evidence type="ECO:0000313" key="8">
    <source>
        <dbReference type="EMBL" id="MEX4006591.1"/>
    </source>
</evidence>
<keyword evidence="9" id="KW-1185">Reference proteome</keyword>
<gene>
    <name evidence="8" type="ORF">V1479_04700</name>
</gene>
<evidence type="ECO:0000256" key="3">
    <source>
        <dbReference type="PROSITE-ProRule" id="PRU00284"/>
    </source>
</evidence>
<feature type="domain" description="HAMP" evidence="7">
    <location>
        <begin position="299"/>
        <end position="351"/>
    </location>
</feature>
<evidence type="ECO:0000256" key="4">
    <source>
        <dbReference type="SAM" id="MobiDB-lite"/>
    </source>
</evidence>
<organism evidence="8 9">
    <name type="scientific">Neoaquamicrobium sediminum</name>
    <dbReference type="NCBI Taxonomy" id="1849104"/>
    <lineage>
        <taxon>Bacteria</taxon>
        <taxon>Pseudomonadati</taxon>
        <taxon>Pseudomonadota</taxon>
        <taxon>Alphaproteobacteria</taxon>
        <taxon>Hyphomicrobiales</taxon>
        <taxon>Phyllobacteriaceae</taxon>
        <taxon>Neoaquamicrobium</taxon>
    </lineage>
</organism>
<dbReference type="PROSITE" id="PS50885">
    <property type="entry name" value="HAMP"/>
    <property type="match status" value="2"/>
</dbReference>
<feature type="domain" description="Methyl-accepting transducer" evidence="6">
    <location>
        <begin position="356"/>
        <end position="585"/>
    </location>
</feature>
<dbReference type="SUPFAM" id="SSF103190">
    <property type="entry name" value="Sensory domain-like"/>
    <property type="match status" value="1"/>
</dbReference>
<dbReference type="Gene3D" id="1.10.287.950">
    <property type="entry name" value="Methyl-accepting chemotaxis protein"/>
    <property type="match status" value="1"/>
</dbReference>
<dbReference type="Proteomes" id="UP001559025">
    <property type="component" value="Unassembled WGS sequence"/>
</dbReference>
<dbReference type="SUPFAM" id="SSF58104">
    <property type="entry name" value="Methyl-accepting chemotaxis protein (MCP) signaling domain"/>
    <property type="match status" value="1"/>
</dbReference>
<dbReference type="Gene3D" id="6.10.340.10">
    <property type="match status" value="1"/>
</dbReference>
<comment type="caution">
    <text evidence="8">The sequence shown here is derived from an EMBL/GenBank/DDBJ whole genome shotgun (WGS) entry which is preliminary data.</text>
</comment>
<dbReference type="InterPro" id="IPR029151">
    <property type="entry name" value="Sensor-like_sf"/>
</dbReference>
<protein>
    <submittedName>
        <fullName evidence="8">Methyl-accepting chemotaxis protein</fullName>
    </submittedName>
</protein>
<dbReference type="SUPFAM" id="SSF158472">
    <property type="entry name" value="HAMP domain-like"/>
    <property type="match status" value="1"/>
</dbReference>
<proteinExistence type="inferred from homology"/>
<dbReference type="Pfam" id="PF00672">
    <property type="entry name" value="HAMP"/>
    <property type="match status" value="1"/>
</dbReference>
<dbReference type="InterPro" id="IPR004089">
    <property type="entry name" value="MCPsignal_dom"/>
</dbReference>
<dbReference type="RefSeq" id="WP_368801868.1">
    <property type="nucleotide sequence ID" value="NZ_JAZHFV010000001.1"/>
</dbReference>
<dbReference type="EMBL" id="JAZHFV010000001">
    <property type="protein sequence ID" value="MEX4006591.1"/>
    <property type="molecule type" value="Genomic_DNA"/>
</dbReference>
<comment type="similarity">
    <text evidence="2">Belongs to the methyl-accepting chemotaxis (MCP) protein family.</text>
</comment>